<keyword evidence="3" id="KW-1185">Reference proteome</keyword>
<feature type="region of interest" description="Disordered" evidence="1">
    <location>
        <begin position="134"/>
        <end position="156"/>
    </location>
</feature>
<dbReference type="InterPro" id="IPR029058">
    <property type="entry name" value="AB_hydrolase_fold"/>
</dbReference>
<dbReference type="Proteomes" id="UP001194539">
    <property type="component" value="Unassembled WGS sequence"/>
</dbReference>
<accession>A0ABS0NWN5</accession>
<protein>
    <submittedName>
        <fullName evidence="2">Alpha/beta hydrolase</fullName>
    </submittedName>
</protein>
<evidence type="ECO:0000313" key="3">
    <source>
        <dbReference type="Proteomes" id="UP001194539"/>
    </source>
</evidence>
<dbReference type="InterPro" id="IPR010297">
    <property type="entry name" value="DUF900_hydrolase"/>
</dbReference>
<dbReference type="RefSeq" id="WP_197965061.1">
    <property type="nucleotide sequence ID" value="NZ_JACEGD010000003.1"/>
</dbReference>
<reference evidence="2 3" key="1">
    <citation type="submission" date="2020-07" db="EMBL/GenBank/DDBJ databases">
        <title>Bradyrhizobium diversity isolated from nodules of indigenous legumes of Western Australia.</title>
        <authorList>
            <person name="Klepa M.S."/>
        </authorList>
    </citation>
    <scope>NUCLEOTIDE SEQUENCE [LARGE SCALE GENOMIC DNA]</scope>
    <source>
        <strain evidence="2 3">CNPSo 4019</strain>
    </source>
</reference>
<proteinExistence type="predicted"/>
<dbReference type="PANTHER" id="PTHR36513">
    <property type="entry name" value="ABC TRANSMEMBRANE TYPE-1 DOMAIN-CONTAINING PROTEIN"/>
    <property type="match status" value="1"/>
</dbReference>
<dbReference type="Gene3D" id="3.40.50.1820">
    <property type="entry name" value="alpha/beta hydrolase"/>
    <property type="match status" value="1"/>
</dbReference>
<organism evidence="2 3">
    <name type="scientific">Bradyrhizobium diversitatis</name>
    <dbReference type="NCBI Taxonomy" id="2755406"/>
    <lineage>
        <taxon>Bacteria</taxon>
        <taxon>Pseudomonadati</taxon>
        <taxon>Pseudomonadota</taxon>
        <taxon>Alphaproteobacteria</taxon>
        <taxon>Hyphomicrobiales</taxon>
        <taxon>Nitrobacteraceae</taxon>
        <taxon>Bradyrhizobium</taxon>
    </lineage>
</organism>
<dbReference type="Pfam" id="PF05990">
    <property type="entry name" value="DUF900"/>
    <property type="match status" value="1"/>
</dbReference>
<name>A0ABS0NWN5_9BRAD</name>
<gene>
    <name evidence="2" type="ORF">H1B27_03825</name>
</gene>
<keyword evidence="2" id="KW-0378">Hydrolase</keyword>
<feature type="region of interest" description="Disordered" evidence="1">
    <location>
        <begin position="173"/>
        <end position="192"/>
    </location>
</feature>
<sequence length="513" mass="56308">MRRILSYLFAIAVFVGFGQSLGVCRAEPIVDAQVVLQICQAFSGKSLEQMPAIVLPEAAKQFLETYGRLSGKLDGCLSAIETKSWRQTGTIFLLQHTRYESYWHFSADDTSIKEISIRHYRPVTLAGDEEWQEPFRARPPSSSASKTIHTLTGSPPGKPNIVEFFFATNRRESDQPVSLEDNPKPISKGNSTTVLSSSGWTAVSGYTGERNTGLSFGVARVRVPEGHQIGKIELPSTIKILGITFRNDSTDPTRHFTVRSIAKTSEDQWIKSLSSTKKKRAVIFVHGFNTKFQDAVFRTAQIVWDLQYSGAAVLFSWPSRGEIADYLYDKDSALGSRAALLRVIENLRKAKFESIDIIAHSMGNLIAVDALSNAPAATSPTLIAQFVMAAPDVDRDMFMQAIPKVAKVAKGLTLYASANDKALQLSKRVAGNIPRAGDVPPSGPIIVASVSTIDVSAIGDELFGLNHNAFATTRNVLNDLKILIETGAKPPRLAEIRGYPEPPQKPMYFRYSP</sequence>
<dbReference type="SUPFAM" id="SSF53474">
    <property type="entry name" value="alpha/beta-Hydrolases"/>
    <property type="match status" value="1"/>
</dbReference>
<dbReference type="GO" id="GO:0016787">
    <property type="term" value="F:hydrolase activity"/>
    <property type="evidence" value="ECO:0007669"/>
    <property type="project" value="UniProtKB-KW"/>
</dbReference>
<evidence type="ECO:0000256" key="1">
    <source>
        <dbReference type="SAM" id="MobiDB-lite"/>
    </source>
</evidence>
<evidence type="ECO:0000313" key="2">
    <source>
        <dbReference type="EMBL" id="MBH5385407.1"/>
    </source>
</evidence>
<comment type="caution">
    <text evidence="2">The sequence shown here is derived from an EMBL/GenBank/DDBJ whole genome shotgun (WGS) entry which is preliminary data.</text>
</comment>
<dbReference type="EMBL" id="JACEGD010000003">
    <property type="protein sequence ID" value="MBH5385407.1"/>
    <property type="molecule type" value="Genomic_DNA"/>
</dbReference>
<dbReference type="PANTHER" id="PTHR36513:SF1">
    <property type="entry name" value="TRANSMEMBRANE PROTEIN"/>
    <property type="match status" value="1"/>
</dbReference>